<dbReference type="STRING" id="5786.F0ZJ45"/>
<dbReference type="FunFam" id="2.130.10.10:FF:003352">
    <property type="entry name" value="Sortilin"/>
    <property type="match status" value="1"/>
</dbReference>
<keyword evidence="2" id="KW-0677">Repeat</keyword>
<keyword evidence="4" id="KW-0325">Glycoprotein</keyword>
<evidence type="ECO:0000256" key="3">
    <source>
        <dbReference type="ARBA" id="ARBA00023136"/>
    </source>
</evidence>
<dbReference type="InterPro" id="IPR050310">
    <property type="entry name" value="VPS10-sortilin"/>
</dbReference>
<reference evidence="9" key="1">
    <citation type="journal article" date="2011" name="Genome Biol.">
        <title>Comparative genomics of the social amoebae Dictyostelium discoideum and Dictyostelium purpureum.</title>
        <authorList>
            <consortium name="US DOE Joint Genome Institute (JGI-PGF)"/>
            <person name="Sucgang R."/>
            <person name="Kuo A."/>
            <person name="Tian X."/>
            <person name="Salerno W."/>
            <person name="Parikh A."/>
            <person name="Feasley C.L."/>
            <person name="Dalin E."/>
            <person name="Tu H."/>
            <person name="Huang E."/>
            <person name="Barry K."/>
            <person name="Lindquist E."/>
            <person name="Shapiro H."/>
            <person name="Bruce D."/>
            <person name="Schmutz J."/>
            <person name="Salamov A."/>
            <person name="Fey P."/>
            <person name="Gaudet P."/>
            <person name="Anjard C."/>
            <person name="Babu M.M."/>
            <person name="Basu S."/>
            <person name="Bushmanova Y."/>
            <person name="van der Wel H."/>
            <person name="Katoh-Kurasawa M."/>
            <person name="Dinh C."/>
            <person name="Coutinho P.M."/>
            <person name="Saito T."/>
            <person name="Elias M."/>
            <person name="Schaap P."/>
            <person name="Kay R.R."/>
            <person name="Henrissat B."/>
            <person name="Eichinger L."/>
            <person name="Rivero F."/>
            <person name="Putnam N.H."/>
            <person name="West C.M."/>
            <person name="Loomis W.F."/>
            <person name="Chisholm R.L."/>
            <person name="Shaulsky G."/>
            <person name="Strassmann J.E."/>
            <person name="Queller D.C."/>
            <person name="Kuspa A."/>
            <person name="Grigoriev I.V."/>
        </authorList>
    </citation>
    <scope>NUCLEOTIDE SEQUENCE [LARGE SCALE GENOMIC DNA]</scope>
    <source>
        <strain evidence="9">QSDP1</strain>
    </source>
</reference>
<proteinExistence type="predicted"/>
<dbReference type="InterPro" id="IPR031777">
    <property type="entry name" value="Sortilin_C"/>
</dbReference>
<evidence type="ECO:0000259" key="7">
    <source>
        <dbReference type="SMART" id="SM00602"/>
    </source>
</evidence>
<dbReference type="GO" id="GO:0016020">
    <property type="term" value="C:membrane"/>
    <property type="evidence" value="ECO:0000318"/>
    <property type="project" value="GO_Central"/>
</dbReference>
<keyword evidence="3 5" id="KW-0472">Membrane</keyword>
<keyword evidence="5" id="KW-0812">Transmembrane</keyword>
<dbReference type="EMBL" id="GL871039">
    <property type="protein sequence ID" value="EGC36064.1"/>
    <property type="molecule type" value="Genomic_DNA"/>
</dbReference>
<accession>F0ZJ45</accession>
<dbReference type="Gene3D" id="2.130.10.10">
    <property type="entry name" value="YVTN repeat-like/Quinoprotein amine dehydrogenase"/>
    <property type="match status" value="2"/>
</dbReference>
<dbReference type="eggNOG" id="KOG3511">
    <property type="taxonomic scope" value="Eukaryota"/>
</dbReference>
<dbReference type="KEGG" id="dpp:DICPUDRAFT_54835"/>
<dbReference type="SMART" id="SM00602">
    <property type="entry name" value="VPS10"/>
    <property type="match status" value="1"/>
</dbReference>
<name>F0ZJ45_DICPU</name>
<dbReference type="GO" id="GO:0071692">
    <property type="term" value="P:protein localization to extracellular region"/>
    <property type="evidence" value="ECO:0007669"/>
    <property type="project" value="EnsemblProtists"/>
</dbReference>
<evidence type="ECO:0000256" key="1">
    <source>
        <dbReference type="ARBA" id="ARBA00004370"/>
    </source>
</evidence>
<comment type="subcellular location">
    <subcellularLocation>
        <location evidence="1">Membrane</location>
    </subcellularLocation>
</comment>
<keyword evidence="9" id="KW-1185">Reference proteome</keyword>
<dbReference type="GO" id="GO:0006892">
    <property type="term" value="P:post-Golgi vesicle-mediated transport"/>
    <property type="evidence" value="ECO:0000318"/>
    <property type="project" value="GO_Central"/>
</dbReference>
<sequence length="760" mass="82502">MKSIIALLLLLVVAIYSDNGPQFQVVDLNWKYYSMVYTSIPGTILVIDDKSVLQKSVNSGKSWNPVKTDAGTILGNANIISDGIKNENILVIHTTKVGQAINTTLSVSTDGGQTFKQTFVPYQLGGISVNPSEPKTLIAKSSANILISEDFGSTWTDVSNGRKLYKQQSIFSIYTTPEWDPKNPKSFFSILDNGVINGVATGVLSVTTDLGKTQKSLINGAVDMIYTKNYFYVAVIDSKLGNQLWVRSNFEPAQVGNTDGFLLCEFPFGDEVQINDFRILDDSAGAIYMGIQVSVDGESTTSVSGHVYISNSLGNIFTLTLKHVAVSHGLYDFMPIYGAPGAFLFNGVTNTRAAPGAPITVRSYITYDNGGRWSRLSKPSTMDCTIQKDCALNVHGLSAYLDQTRGYGPFYTIANAPGLVVATGNANPALSSSPKVDRIKTVLSTDNGQTWRKIAEYGSIYEFGAFGSTLIYASAMQDTNTVMYSFDQGVTSKSIDLPASYDIINIITNPNNNNNQFLLLVEDRDDTAKVIFVDLTPVQPRYCIQDDLMSMTLNCVLGQKKSYNVIKPGTQCTLNAAPVNTKVDICECTADDFECDIGYESPNPIDGSASNSDSSSEELKCILDPDSKYVPVDSKTCTPGQNYTIPNGFRKVAGSQCIGGVSSKYQPKTAICGSPSKLKGKGWVAAVVIIILFVGLGGFGFYVYKNPDFKQKLKKMVGLSKDTKYSVVGIKPNSLADDEFGIEDDDAQILNDNDLQEDNF</sequence>
<protein>
    <recommendedName>
        <fullName evidence="7">VPS10 domain-containing protein</fullName>
    </recommendedName>
</protein>
<dbReference type="InterPro" id="IPR006581">
    <property type="entry name" value="VPS10"/>
</dbReference>
<dbReference type="PANTHER" id="PTHR12106">
    <property type="entry name" value="SORTILIN RELATED"/>
    <property type="match status" value="1"/>
</dbReference>
<feature type="chain" id="PRO_5003262474" description="VPS10 domain-containing protein" evidence="6">
    <location>
        <begin position="18"/>
        <end position="760"/>
    </location>
</feature>
<evidence type="ECO:0000313" key="9">
    <source>
        <dbReference type="Proteomes" id="UP000001064"/>
    </source>
</evidence>
<dbReference type="RefSeq" id="XP_003287439.1">
    <property type="nucleotide sequence ID" value="XM_003287391.1"/>
</dbReference>
<gene>
    <name evidence="8" type="ORF">DICPUDRAFT_54835</name>
</gene>
<keyword evidence="5" id="KW-1133">Transmembrane helix</keyword>
<evidence type="ECO:0000256" key="4">
    <source>
        <dbReference type="ARBA" id="ARBA00023180"/>
    </source>
</evidence>
<dbReference type="InterPro" id="IPR031778">
    <property type="entry name" value="Sortilin_N"/>
</dbReference>
<dbReference type="Pfam" id="PF15902">
    <property type="entry name" value="Sortilin-Vps10"/>
    <property type="match status" value="1"/>
</dbReference>
<dbReference type="AlphaFoldDB" id="F0ZJ45"/>
<keyword evidence="6" id="KW-0732">Signal</keyword>
<dbReference type="InParanoid" id="F0ZJ45"/>
<dbReference type="SUPFAM" id="SSF110296">
    <property type="entry name" value="Oligoxyloglucan reducing end-specific cellobiohydrolase"/>
    <property type="match status" value="1"/>
</dbReference>
<dbReference type="Pfam" id="PF15901">
    <property type="entry name" value="Sortilin_C"/>
    <property type="match status" value="1"/>
</dbReference>
<dbReference type="PANTHER" id="PTHR12106:SF27">
    <property type="entry name" value="SORTILIN-RELATED RECEPTOR"/>
    <property type="match status" value="1"/>
</dbReference>
<dbReference type="OMA" id="DCNEGDY"/>
<feature type="transmembrane region" description="Helical" evidence="5">
    <location>
        <begin position="682"/>
        <end position="704"/>
    </location>
</feature>
<evidence type="ECO:0000256" key="5">
    <source>
        <dbReference type="SAM" id="Phobius"/>
    </source>
</evidence>
<evidence type="ECO:0000256" key="6">
    <source>
        <dbReference type="SAM" id="SignalP"/>
    </source>
</evidence>
<dbReference type="Proteomes" id="UP000001064">
    <property type="component" value="Unassembled WGS sequence"/>
</dbReference>
<evidence type="ECO:0000256" key="2">
    <source>
        <dbReference type="ARBA" id="ARBA00022737"/>
    </source>
</evidence>
<evidence type="ECO:0000313" key="8">
    <source>
        <dbReference type="EMBL" id="EGC36064.1"/>
    </source>
</evidence>
<dbReference type="InterPro" id="IPR015943">
    <property type="entry name" value="WD40/YVTN_repeat-like_dom_sf"/>
</dbReference>
<dbReference type="VEuPathDB" id="AmoebaDB:DICPUDRAFT_54835"/>
<dbReference type="GeneID" id="10501370"/>
<feature type="domain" description="VPS10" evidence="7">
    <location>
        <begin position="42"/>
        <end position="677"/>
    </location>
</feature>
<dbReference type="GO" id="GO:0005794">
    <property type="term" value="C:Golgi apparatus"/>
    <property type="evidence" value="ECO:0000318"/>
    <property type="project" value="GO_Central"/>
</dbReference>
<organism evidence="8 9">
    <name type="scientific">Dictyostelium purpureum</name>
    <name type="common">Slime mold</name>
    <dbReference type="NCBI Taxonomy" id="5786"/>
    <lineage>
        <taxon>Eukaryota</taxon>
        <taxon>Amoebozoa</taxon>
        <taxon>Evosea</taxon>
        <taxon>Eumycetozoa</taxon>
        <taxon>Dictyostelia</taxon>
        <taxon>Dictyosteliales</taxon>
        <taxon>Dictyosteliaceae</taxon>
        <taxon>Dictyostelium</taxon>
    </lineage>
</organism>
<dbReference type="FunCoup" id="F0ZJ45">
    <property type="interactions" value="31"/>
</dbReference>
<feature type="signal peptide" evidence="6">
    <location>
        <begin position="1"/>
        <end position="17"/>
    </location>
</feature>
<dbReference type="OrthoDB" id="443634at2759"/>
<dbReference type="Gene3D" id="3.30.60.270">
    <property type="match status" value="1"/>
</dbReference>